<evidence type="ECO:0000256" key="1">
    <source>
        <dbReference type="SAM" id="Phobius"/>
    </source>
</evidence>
<evidence type="ECO:0000313" key="3">
    <source>
        <dbReference type="Proteomes" id="UP000249590"/>
    </source>
</evidence>
<keyword evidence="1" id="KW-0812">Transmembrane</keyword>
<dbReference type="AlphaFoldDB" id="A0A8B2P292"/>
<dbReference type="RefSeq" id="WP_111343589.1">
    <property type="nucleotide sequence ID" value="NZ_QHHQ01000001.1"/>
</dbReference>
<feature type="transmembrane region" description="Helical" evidence="1">
    <location>
        <begin position="20"/>
        <end position="45"/>
    </location>
</feature>
<name>A0A8B2P292_9HYPH</name>
<proteinExistence type="predicted"/>
<reference evidence="2 3" key="1">
    <citation type="submission" date="2018-05" db="EMBL/GenBank/DDBJ databases">
        <title>Acuticoccus sediminis sp. nov., isolated from deep-sea sediment of Indian Ocean.</title>
        <authorList>
            <person name="Liu X."/>
            <person name="Lai Q."/>
            <person name="Du Y."/>
            <person name="Sun F."/>
            <person name="Zhang X."/>
            <person name="Wang S."/>
            <person name="Shao Z."/>
        </authorList>
    </citation>
    <scope>NUCLEOTIDE SEQUENCE [LARGE SCALE GENOMIC DNA]</scope>
    <source>
        <strain evidence="2 3">PTG4-2</strain>
    </source>
</reference>
<keyword evidence="1" id="KW-1133">Transmembrane helix</keyword>
<keyword evidence="1" id="KW-0472">Membrane</keyword>
<dbReference type="EMBL" id="QHHQ01000001">
    <property type="protein sequence ID" value="RAI04256.1"/>
    <property type="molecule type" value="Genomic_DNA"/>
</dbReference>
<keyword evidence="3" id="KW-1185">Reference proteome</keyword>
<dbReference type="Proteomes" id="UP000249590">
    <property type="component" value="Unassembled WGS sequence"/>
</dbReference>
<comment type="caution">
    <text evidence="2">The sequence shown here is derived from an EMBL/GenBank/DDBJ whole genome shotgun (WGS) entry which is preliminary data.</text>
</comment>
<gene>
    <name evidence="2" type="ORF">DLJ53_07380</name>
</gene>
<evidence type="ECO:0000313" key="2">
    <source>
        <dbReference type="EMBL" id="RAI04256.1"/>
    </source>
</evidence>
<protein>
    <submittedName>
        <fullName evidence="2">Uncharacterized protein</fullName>
    </submittedName>
</protein>
<sequence>MDPARLADELRPIRLPVDYATLGVSDALAAFALGVVLALLVFALLRPFLSRRIDPAAVAAREVAALREAPPAARLLGLARLLSRLDPERRQPRPAGLDAALYRPDAAADFTALEADILGIAGRRREGR</sequence>
<organism evidence="2 3">
    <name type="scientific">Acuticoccus sediminis</name>
    <dbReference type="NCBI Taxonomy" id="2184697"/>
    <lineage>
        <taxon>Bacteria</taxon>
        <taxon>Pseudomonadati</taxon>
        <taxon>Pseudomonadota</taxon>
        <taxon>Alphaproteobacteria</taxon>
        <taxon>Hyphomicrobiales</taxon>
        <taxon>Amorphaceae</taxon>
        <taxon>Acuticoccus</taxon>
    </lineage>
</organism>
<accession>A0A8B2P292</accession>